<dbReference type="AlphaFoldDB" id="U6LSC4"/>
<organism evidence="2 3">
    <name type="scientific">Eimeria brunetti</name>
    <dbReference type="NCBI Taxonomy" id="51314"/>
    <lineage>
        <taxon>Eukaryota</taxon>
        <taxon>Sar</taxon>
        <taxon>Alveolata</taxon>
        <taxon>Apicomplexa</taxon>
        <taxon>Conoidasida</taxon>
        <taxon>Coccidia</taxon>
        <taxon>Eucoccidiorida</taxon>
        <taxon>Eimeriorina</taxon>
        <taxon>Eimeriidae</taxon>
        <taxon>Eimeria</taxon>
    </lineage>
</organism>
<proteinExistence type="predicted"/>
<evidence type="ECO:0000313" key="2">
    <source>
        <dbReference type="EMBL" id="CDJ50710.1"/>
    </source>
</evidence>
<reference evidence="2" key="1">
    <citation type="submission" date="2013-10" db="EMBL/GenBank/DDBJ databases">
        <title>Genomic analysis of the causative agents of coccidiosis in chickens.</title>
        <authorList>
            <person name="Reid A.J."/>
            <person name="Blake D."/>
            <person name="Billington K."/>
            <person name="Browne H."/>
            <person name="Dunn M."/>
            <person name="Hung S."/>
            <person name="Kawahara F."/>
            <person name="Miranda-Saavedra D."/>
            <person name="Mourier T."/>
            <person name="Nagra H."/>
            <person name="Otto T.D."/>
            <person name="Rawlings N."/>
            <person name="Sanchez A."/>
            <person name="Sanders M."/>
            <person name="Subramaniam C."/>
            <person name="Tay Y."/>
            <person name="Dear P."/>
            <person name="Doerig C."/>
            <person name="Gruber A."/>
            <person name="Parkinson J."/>
            <person name="Shirley M."/>
            <person name="Wan K.L."/>
            <person name="Berriman M."/>
            <person name="Tomley F."/>
            <person name="Pain A."/>
        </authorList>
    </citation>
    <scope>NUCLEOTIDE SEQUENCE [LARGE SCALE GENOMIC DNA]</scope>
    <source>
        <strain evidence="2">Houghton</strain>
    </source>
</reference>
<feature type="region of interest" description="Disordered" evidence="1">
    <location>
        <begin position="198"/>
        <end position="266"/>
    </location>
</feature>
<sequence>MFICRIGCAHGKYATKARRGGRTASPFRSFLSIKHRPRNAPFDLDTPAQAGSSEALLQERRYRSRSSASDGVRSWDGETLNLLERRQQKQHQTQQQRIQQGRRSPGRLARLREALQRMRGSAKNKLHRLWQRIRSGASRAKRAARRAAIAVYKRLPRLRKARRVPEAARGVAATRLAGAGLAGAAVGLGPAKAVLEGTETPEKGEASTPVSPSIPTTSTSAEEAAAPPVKEGTTAPASEGHGQAEETEEWHEALTPEQVESANEEWHDAVTPEELDQLLARARESEKLQKEKEPVAEEVEVQKAKSDRKRDEAVELGLSPQCLKFLPSMPGTVKQLIRDWRGHCMFWTLFLRHKGNLGAHFDDLEILAAQTRDSILRAEGLKGTEHSLEAQILRMTLALALGEEVVAKAADASREFCWFLNPDNLFKKANSREEEVLDNLHPVRFFANPLQYMQPLGRLVEMVYADSFRCLSSIQTEIIAREELQGTFGSEKQKLETTLKQLTQSLSGGQTGDVLQAIGELEMLRNRESCSIEQSHLDAAQAKNIQAFVADYRVNGMNWWRAQWPFKLKACKPLKKGSSVVPQDISEICRAYESSSPPKNGDDVGTILRWLWEAGSCNTG</sequence>
<dbReference type="EMBL" id="HG712375">
    <property type="protein sequence ID" value="CDJ50710.1"/>
    <property type="molecule type" value="Genomic_DNA"/>
</dbReference>
<feature type="compositionally biased region" description="Low complexity" evidence="1">
    <location>
        <begin position="90"/>
        <end position="103"/>
    </location>
</feature>
<accession>U6LSC4</accession>
<feature type="region of interest" description="Disordered" evidence="1">
    <location>
        <begin position="285"/>
        <end position="312"/>
    </location>
</feature>
<dbReference type="OrthoDB" id="347894at2759"/>
<evidence type="ECO:0000313" key="3">
    <source>
        <dbReference type="Proteomes" id="UP000030750"/>
    </source>
</evidence>
<keyword evidence="3" id="KW-1185">Reference proteome</keyword>
<dbReference type="Proteomes" id="UP000030750">
    <property type="component" value="Unassembled WGS sequence"/>
</dbReference>
<feature type="region of interest" description="Disordered" evidence="1">
    <location>
        <begin position="86"/>
        <end position="105"/>
    </location>
</feature>
<gene>
    <name evidence="2" type="ORF">EBH_0086120</name>
</gene>
<dbReference type="VEuPathDB" id="ToxoDB:EBH_0086120"/>
<reference evidence="2" key="2">
    <citation type="submission" date="2013-10" db="EMBL/GenBank/DDBJ databases">
        <authorList>
            <person name="Aslett M."/>
        </authorList>
    </citation>
    <scope>NUCLEOTIDE SEQUENCE [LARGE SCALE GENOMIC DNA]</scope>
    <source>
        <strain evidence="2">Houghton</strain>
    </source>
</reference>
<evidence type="ECO:0000256" key="1">
    <source>
        <dbReference type="SAM" id="MobiDB-lite"/>
    </source>
</evidence>
<name>U6LSC4_9EIME</name>
<protein>
    <submittedName>
        <fullName evidence="2">Uncharacterized protein</fullName>
    </submittedName>
</protein>
<feature type="compositionally biased region" description="Low complexity" evidence="1">
    <location>
        <begin position="206"/>
        <end position="229"/>
    </location>
</feature>